<proteinExistence type="predicted"/>
<accession>A0A1I3VG39</accession>
<evidence type="ECO:0000313" key="2">
    <source>
        <dbReference type="EMBL" id="SFJ94245.1"/>
    </source>
</evidence>
<feature type="region of interest" description="Disordered" evidence="1">
    <location>
        <begin position="179"/>
        <end position="261"/>
    </location>
</feature>
<gene>
    <name evidence="2" type="ORF">SAMN05192584_102331</name>
</gene>
<dbReference type="RefSeq" id="WP_093847966.1">
    <property type="nucleotide sequence ID" value="NZ_FOSG01000002.1"/>
</dbReference>
<reference evidence="3" key="1">
    <citation type="submission" date="2016-10" db="EMBL/GenBank/DDBJ databases">
        <authorList>
            <person name="Varghese N."/>
            <person name="Submissions S."/>
        </authorList>
    </citation>
    <scope>NUCLEOTIDE SEQUENCE [LARGE SCALE GENOMIC DNA]</scope>
    <source>
        <strain evidence="3">PL19</strain>
    </source>
</reference>
<feature type="compositionally biased region" description="Basic and acidic residues" evidence="1">
    <location>
        <begin position="213"/>
        <end position="225"/>
    </location>
</feature>
<dbReference type="Gene3D" id="3.30.70.1230">
    <property type="entry name" value="Nucleotide cyclase"/>
    <property type="match status" value="1"/>
</dbReference>
<keyword evidence="3" id="KW-1185">Reference proteome</keyword>
<evidence type="ECO:0000256" key="1">
    <source>
        <dbReference type="SAM" id="MobiDB-lite"/>
    </source>
</evidence>
<dbReference type="InterPro" id="IPR029787">
    <property type="entry name" value="Nucleotide_cyclase"/>
</dbReference>
<dbReference type="AlphaFoldDB" id="A0A1I3VG39"/>
<dbReference type="OrthoDB" id="3482507at2"/>
<organism evidence="2 3">
    <name type="scientific">Streptomyces pini</name>
    <dbReference type="NCBI Taxonomy" id="1520580"/>
    <lineage>
        <taxon>Bacteria</taxon>
        <taxon>Bacillati</taxon>
        <taxon>Actinomycetota</taxon>
        <taxon>Actinomycetes</taxon>
        <taxon>Kitasatosporales</taxon>
        <taxon>Streptomycetaceae</taxon>
        <taxon>Streptomyces</taxon>
    </lineage>
</organism>
<name>A0A1I3VG39_9ACTN</name>
<feature type="compositionally biased region" description="Acidic residues" evidence="1">
    <location>
        <begin position="201"/>
        <end position="212"/>
    </location>
</feature>
<dbReference type="SUPFAM" id="SSF55073">
    <property type="entry name" value="Nucleotide cyclase"/>
    <property type="match status" value="1"/>
</dbReference>
<evidence type="ECO:0000313" key="3">
    <source>
        <dbReference type="Proteomes" id="UP000198928"/>
    </source>
</evidence>
<dbReference type="EMBL" id="FOSG01000002">
    <property type="protein sequence ID" value="SFJ94245.1"/>
    <property type="molecule type" value="Genomic_DNA"/>
</dbReference>
<evidence type="ECO:0008006" key="4">
    <source>
        <dbReference type="Google" id="ProtNLM"/>
    </source>
</evidence>
<protein>
    <recommendedName>
        <fullName evidence="4">Guanylate cyclase domain-containing protein</fullName>
    </recommendedName>
</protein>
<dbReference type="Proteomes" id="UP000198928">
    <property type="component" value="Unassembled WGS sequence"/>
</dbReference>
<sequence>MHGETRYGFIISLDAQGSGTTPDPDRPGLRARIYQVAEDAFDRAGISDARLAQEDRGDGILAVVEPRRTEALAGEWVEYLHQNLRQVNRELNRPLRLRAGLNVGPFTPDGQGFSGAAVDLACRIGNCPEAKAVLAAAPHSPLLVAVTEQLYRDVVRHGGRWIEPDHYRQYHVPLREGDQRPWFTVPGRTAPPPLPGREENAEPPEEDGPPEEDTGRRDGAGDDFRFGTVTHYGSGQVLQGKFGDLTFDRRRGGADGSKGRA</sequence>